<dbReference type="PANTHER" id="PTHR45712:SF22">
    <property type="entry name" value="INSULIN-LIKE GROWTH FACTOR-BINDING PROTEIN COMPLEX ACID LABILE SUBUNIT"/>
    <property type="match status" value="1"/>
</dbReference>
<dbReference type="InterPro" id="IPR032675">
    <property type="entry name" value="LRR_dom_sf"/>
</dbReference>
<dbReference type="Gene3D" id="3.80.10.10">
    <property type="entry name" value="Ribonuclease Inhibitor"/>
    <property type="match status" value="1"/>
</dbReference>
<dbReference type="InterPro" id="IPR046673">
    <property type="entry name" value="ToxA_N"/>
</dbReference>
<accession>A0A9X8HHI4</accession>
<organism evidence="4 5">
    <name type="scientific">Pseudomonas putida</name>
    <name type="common">Arthrobacter siderocapsulatus</name>
    <dbReference type="NCBI Taxonomy" id="303"/>
    <lineage>
        <taxon>Bacteria</taxon>
        <taxon>Pseudomonadati</taxon>
        <taxon>Pseudomonadota</taxon>
        <taxon>Gammaproteobacteria</taxon>
        <taxon>Pseudomonadales</taxon>
        <taxon>Pseudomonadaceae</taxon>
        <taxon>Pseudomonas</taxon>
    </lineage>
</organism>
<evidence type="ECO:0000256" key="2">
    <source>
        <dbReference type="ARBA" id="ARBA00022737"/>
    </source>
</evidence>
<dbReference type="EMBL" id="RJUR01000014">
    <property type="protein sequence ID" value="ROQ48763.1"/>
    <property type="molecule type" value="Genomic_DNA"/>
</dbReference>
<evidence type="ECO:0000313" key="4">
    <source>
        <dbReference type="EMBL" id="ROQ48763.1"/>
    </source>
</evidence>
<name>A0A9X8HHI4_PSEPU</name>
<keyword evidence="1" id="KW-0433">Leucine-rich repeat</keyword>
<proteinExistence type="predicted"/>
<dbReference type="InterPro" id="IPR001611">
    <property type="entry name" value="Leu-rich_rpt"/>
</dbReference>
<evidence type="ECO:0000259" key="3">
    <source>
        <dbReference type="Pfam" id="PF20178"/>
    </source>
</evidence>
<dbReference type="PROSITE" id="PS51450">
    <property type="entry name" value="LRR"/>
    <property type="match status" value="1"/>
</dbReference>
<sequence>MPTSPSRIPHSPLIVQRLPTWLKHTSAQDAEDLRRHLAMTHVIPDAEPGWLANGLPDQRDAVRAARRRYRRASQTLAGTLKAFQGLLAFAEPLLQARLDAEIGEPLNLHTTDLVQFHDEADLWQLATRTTYQKQSLLQAALQNFGDDVTFLGKSAITLQGHFHLDLTDAGLAYRYTRHRLSPAVFARLCRELDLGARYQQHLQAVFETPATQDRVRRDSIDANRQLLRLEVTVAKARQRIGPTACRRLLALLDAPAAAGAEAPPVQASLLSMSGVPLHDILLFALASEQQADSLLLYLPGDPDDALTEHASMPALERYLKGRLNHPGFRRLFQRYVPLQQQQHLFDVLGHNLARQVVDKDGPWHSQEQDSLYLSLAPVAGELFGVLQDRHLQRLKDEARVLMVPTAEADEKARKARLEQWETRALNVLNAAAMFVPALGPVMLAVTAVQLIKEVYEGVEDWQDGDVEGAMAHLQSVAITAGMLAGSVLALKAAPALVDALIEVPLPDGSTRLYLPDLAPYRLDTSLPAEGTANDQGQYRHADRHYIRLGADLYEQQFDAHQQQWQLRHPAREDAYRPALEHNGQGAWRSVHEQPLSWSRATLLRRLGPLAQGLSDAELEQACQVSGTREDALRRLHAANLGLPPLLADTLQRLRIVRQLRAENVTGSVGKALFEQRYLALVPPQPHITALCARLPGLSPVLARSLLDTVGPARLARWVPPVAIPTKLLEEAATLAARVPLARATEGLYWPALATPQSTRLALLCLEHAPGWDTSVVLEARSGGPRGPLLQRVGRATQAQRRVLVHGAEGYQTFKDDLPLHAPGDDLFAALHDSIAPRYRQVLGLDTRAALQQRVLSMLERPRGELATWLWSGEVRGWASEARLLGGSDRPGYPPVSAASSSQEARYRTLYPHASGEEARTTLAAWEASEIPAQARLRTLEQTLQRLKSALTLWALPSTARQSAREEIIAAWQRLSVREVADGEATVQLNLDYLDLTDGDLESFPALEANFDHVNELSLEQNSLTRLPDAFLRHFTQLHRVSLNGCELTSLPTGLGDRLSVLDLANNRLVWDEHLQHALEGYPQLHSLSLSNNPLATPPDFARLNRLQGVDLYNCSLASYPAGLDQLDAPNLVDLSGNQLQELPPTATLSPPLARALRLEHNPLSDAALQAADAYYTTHRIDLLVAEIDYNELLDDATPQQRASWQRLQQSLPSGFFRDLRAMFDSPPYIVAPLTYRRRLWRLLTWMDANAPLREQILARTGGTLLDLEQLGEVSQALAIPDLATRSRTLLATIVNHVRLRKLGFGVLSLSFNMSEDSYATLYQWALKRITRLPGLDLAQAARADEPVIIDALVDVMPLPGEAWIEQQRNLLLAVDPTTSHGLDEVLAMNHEEEPVYPAWEHHLRERFAAQFAASRAALDDSLEQAAETLSEGELLVEAQRLRQVYEQRLVDLRRTLTEGVARGTID</sequence>
<feature type="domain" description="Dermonecrotic toxin N-terminal" evidence="3">
    <location>
        <begin position="81"/>
        <end position="338"/>
    </location>
</feature>
<dbReference type="PANTHER" id="PTHR45712">
    <property type="entry name" value="AGAP008170-PA"/>
    <property type="match status" value="1"/>
</dbReference>
<dbReference type="Proteomes" id="UP000269115">
    <property type="component" value="Unassembled WGS sequence"/>
</dbReference>
<evidence type="ECO:0000313" key="5">
    <source>
        <dbReference type="Proteomes" id="UP000269115"/>
    </source>
</evidence>
<evidence type="ECO:0000256" key="1">
    <source>
        <dbReference type="ARBA" id="ARBA00022614"/>
    </source>
</evidence>
<dbReference type="InterPro" id="IPR050333">
    <property type="entry name" value="SLRP"/>
</dbReference>
<dbReference type="Pfam" id="PF20178">
    <property type="entry name" value="ToxA_N"/>
    <property type="match status" value="1"/>
</dbReference>
<protein>
    <recommendedName>
        <fullName evidence="3">Dermonecrotic toxin N-terminal domain-containing protein</fullName>
    </recommendedName>
</protein>
<comment type="caution">
    <text evidence="4">The sequence shown here is derived from an EMBL/GenBank/DDBJ whole genome shotgun (WGS) entry which is preliminary data.</text>
</comment>
<gene>
    <name evidence="4" type="ORF">EDF85_3064</name>
</gene>
<dbReference type="SUPFAM" id="SSF52058">
    <property type="entry name" value="L domain-like"/>
    <property type="match status" value="1"/>
</dbReference>
<dbReference type="RefSeq" id="WP_123753064.1">
    <property type="nucleotide sequence ID" value="NZ_RJUR01000014.1"/>
</dbReference>
<keyword evidence="2" id="KW-0677">Repeat</keyword>
<reference evidence="4 5" key="1">
    <citation type="submission" date="2018-11" db="EMBL/GenBank/DDBJ databases">
        <title>Genomic analyses of the natural microbiome of Caenorhabditis elegans.</title>
        <authorList>
            <person name="Samuel B."/>
        </authorList>
    </citation>
    <scope>NUCLEOTIDE SEQUENCE [LARGE SCALE GENOMIC DNA]</scope>
    <source>
        <strain evidence="4 5">BIGb0473</strain>
    </source>
</reference>